<evidence type="ECO:0000259" key="2">
    <source>
        <dbReference type="PROSITE" id="PS51406"/>
    </source>
</evidence>
<organism evidence="3 4">
    <name type="scientific">Branchiostoma floridae</name>
    <name type="common">Florida lancelet</name>
    <name type="synonym">Amphioxus</name>
    <dbReference type="NCBI Taxonomy" id="7739"/>
    <lineage>
        <taxon>Eukaryota</taxon>
        <taxon>Metazoa</taxon>
        <taxon>Chordata</taxon>
        <taxon>Cephalochordata</taxon>
        <taxon>Leptocardii</taxon>
        <taxon>Amphioxiformes</taxon>
        <taxon>Branchiostomatidae</taxon>
        <taxon>Branchiostoma</taxon>
    </lineage>
</organism>
<dbReference type="PANTHER" id="PTHR19143">
    <property type="entry name" value="FIBRINOGEN/TENASCIN/ANGIOPOEITIN"/>
    <property type="match status" value="1"/>
</dbReference>
<sequence length="112" mass="12822">MYDVPFPSRVSSEADGYRLHISGYSGTAGDSMAYNNGQRFSTVDRDNDVSSGHCSQQYGQVGWWFRHCGYSYLNGRYLDNCGYFCPSVQGVVWYGWRGYYYSLKSVSMKIRP</sequence>
<accession>A0A9J7KTG8</accession>
<dbReference type="SMART" id="SM00186">
    <property type="entry name" value="FBG"/>
    <property type="match status" value="1"/>
</dbReference>
<dbReference type="InterPro" id="IPR050373">
    <property type="entry name" value="Fibrinogen_C-term_domain"/>
</dbReference>
<keyword evidence="1" id="KW-1015">Disulfide bond</keyword>
<dbReference type="OrthoDB" id="6145874at2759"/>
<dbReference type="RefSeq" id="XP_035670192.1">
    <property type="nucleotide sequence ID" value="XM_035814299.1"/>
</dbReference>
<reference evidence="4" key="2">
    <citation type="submission" date="2025-08" db="UniProtKB">
        <authorList>
            <consortium name="RefSeq"/>
        </authorList>
    </citation>
    <scope>IDENTIFICATION</scope>
    <source>
        <strain evidence="4">S238N-H82</strain>
        <tissue evidence="4">Testes</tissue>
    </source>
</reference>
<protein>
    <submittedName>
        <fullName evidence="4">Techylectin-5A-like</fullName>
    </submittedName>
</protein>
<dbReference type="KEGG" id="bfo:118411814"/>
<reference evidence="3" key="1">
    <citation type="journal article" date="2020" name="Nat. Ecol. Evol.">
        <title>Deeply conserved synteny resolves early events in vertebrate evolution.</title>
        <authorList>
            <person name="Simakov O."/>
            <person name="Marletaz F."/>
            <person name="Yue J.X."/>
            <person name="O'Connell B."/>
            <person name="Jenkins J."/>
            <person name="Brandt A."/>
            <person name="Calef R."/>
            <person name="Tung C.H."/>
            <person name="Huang T.K."/>
            <person name="Schmutz J."/>
            <person name="Satoh N."/>
            <person name="Yu J.K."/>
            <person name="Putnam N.H."/>
            <person name="Green R.E."/>
            <person name="Rokhsar D.S."/>
        </authorList>
    </citation>
    <scope>NUCLEOTIDE SEQUENCE [LARGE SCALE GENOMIC DNA]</scope>
    <source>
        <strain evidence="3">S238N-H82</strain>
    </source>
</reference>
<evidence type="ECO:0000313" key="3">
    <source>
        <dbReference type="Proteomes" id="UP000001554"/>
    </source>
</evidence>
<dbReference type="AlphaFoldDB" id="A0A9J7KTG8"/>
<dbReference type="InterPro" id="IPR036056">
    <property type="entry name" value="Fibrinogen-like_C"/>
</dbReference>
<name>A0A9J7KTG8_BRAFL</name>
<keyword evidence="3" id="KW-1185">Reference proteome</keyword>
<dbReference type="PROSITE" id="PS51406">
    <property type="entry name" value="FIBRINOGEN_C_2"/>
    <property type="match status" value="1"/>
</dbReference>
<dbReference type="PROSITE" id="PS00514">
    <property type="entry name" value="FIBRINOGEN_C_1"/>
    <property type="match status" value="1"/>
</dbReference>
<evidence type="ECO:0000313" key="4">
    <source>
        <dbReference type="RefSeq" id="XP_035670192.1"/>
    </source>
</evidence>
<dbReference type="SUPFAM" id="SSF56496">
    <property type="entry name" value="Fibrinogen C-terminal domain-like"/>
    <property type="match status" value="1"/>
</dbReference>
<feature type="domain" description="Fibrinogen C-terminal" evidence="2">
    <location>
        <begin position="1"/>
        <end position="112"/>
    </location>
</feature>
<dbReference type="OMA" id="GNISHEY"/>
<dbReference type="Gene3D" id="3.90.215.10">
    <property type="entry name" value="Gamma Fibrinogen, chain A, domain 1"/>
    <property type="match status" value="1"/>
</dbReference>
<dbReference type="InterPro" id="IPR020837">
    <property type="entry name" value="Fibrinogen_CS"/>
</dbReference>
<dbReference type="InterPro" id="IPR014716">
    <property type="entry name" value="Fibrinogen_a/b/g_C_1"/>
</dbReference>
<dbReference type="Pfam" id="PF00147">
    <property type="entry name" value="Fibrinogen_C"/>
    <property type="match status" value="1"/>
</dbReference>
<gene>
    <name evidence="4" type="primary">LOC118411814</name>
</gene>
<proteinExistence type="predicted"/>
<dbReference type="InterPro" id="IPR002181">
    <property type="entry name" value="Fibrinogen_a/b/g_C_dom"/>
</dbReference>
<evidence type="ECO:0000256" key="1">
    <source>
        <dbReference type="ARBA" id="ARBA00023157"/>
    </source>
</evidence>
<dbReference type="GeneID" id="118411814"/>
<dbReference type="Proteomes" id="UP000001554">
    <property type="component" value="Chromosome 3"/>
</dbReference>
<dbReference type="PANTHER" id="PTHR19143:SF458">
    <property type="entry name" value="FIBRINOGEN C-TERMINAL DOMAIN-CONTAINING PROTEIN-RELATED"/>
    <property type="match status" value="1"/>
</dbReference>